<feature type="domain" description="GH16" evidence="6">
    <location>
        <begin position="201"/>
        <end position="464"/>
    </location>
</feature>
<dbReference type="GO" id="GO:0005975">
    <property type="term" value="P:carbohydrate metabolic process"/>
    <property type="evidence" value="ECO:0007669"/>
    <property type="project" value="InterPro"/>
</dbReference>
<dbReference type="Pfam" id="PF00722">
    <property type="entry name" value="Glyco_hydro_16"/>
    <property type="match status" value="1"/>
</dbReference>
<gene>
    <name evidence="7" type="ORF">G4319_02885</name>
</gene>
<comment type="similarity">
    <text evidence="1">Belongs to the glycosyl hydrolase 16 family.</text>
</comment>
<organism evidence="7 8">
    <name type="scientific">Agathobacter rectalis</name>
    <dbReference type="NCBI Taxonomy" id="39491"/>
    <lineage>
        <taxon>Bacteria</taxon>
        <taxon>Bacillati</taxon>
        <taxon>Bacillota</taxon>
        <taxon>Clostridia</taxon>
        <taxon>Lachnospirales</taxon>
        <taxon>Lachnospiraceae</taxon>
        <taxon>Agathobacter</taxon>
    </lineage>
</organism>
<keyword evidence="4" id="KW-0472">Membrane</keyword>
<evidence type="ECO:0000259" key="6">
    <source>
        <dbReference type="PROSITE" id="PS51762"/>
    </source>
</evidence>
<evidence type="ECO:0000313" key="7">
    <source>
        <dbReference type="EMBL" id="NSC26299.1"/>
    </source>
</evidence>
<feature type="compositionally biased region" description="Basic and acidic residues" evidence="3">
    <location>
        <begin position="993"/>
        <end position="1003"/>
    </location>
</feature>
<feature type="signal peptide" evidence="5">
    <location>
        <begin position="1"/>
        <end position="25"/>
    </location>
</feature>
<dbReference type="CDD" id="cd08023">
    <property type="entry name" value="GH16_laminarinase_like"/>
    <property type="match status" value="1"/>
</dbReference>
<dbReference type="SUPFAM" id="SSF49899">
    <property type="entry name" value="Concanavalin A-like lectins/glucanases"/>
    <property type="match status" value="1"/>
</dbReference>
<evidence type="ECO:0000256" key="3">
    <source>
        <dbReference type="SAM" id="MobiDB-lite"/>
    </source>
</evidence>
<dbReference type="Pfam" id="PF02018">
    <property type="entry name" value="CBM_4_9"/>
    <property type="match status" value="4"/>
</dbReference>
<dbReference type="InterPro" id="IPR003305">
    <property type="entry name" value="CenC_carb-bd"/>
</dbReference>
<comment type="caution">
    <text evidence="7">The sequence shown here is derived from an EMBL/GenBank/DDBJ whole genome shotgun (WGS) entry which is preliminary data.</text>
</comment>
<dbReference type="RefSeq" id="WP_173840060.1">
    <property type="nucleotide sequence ID" value="NZ_JAAILW010000003.1"/>
</dbReference>
<reference evidence="7" key="1">
    <citation type="journal article" date="2020" name="Cell Host Microbe">
        <title>Functional and Genomic Variation between Human-Derived Isolates of Lachnospiraceae Reveals Inter- and Intra-Species Diversity.</title>
        <authorList>
            <person name="Sorbara M.T."/>
            <person name="Littmann E.R."/>
            <person name="Fontana E."/>
            <person name="Moody T.U."/>
            <person name="Kohout C.E."/>
            <person name="Gjonbalaj M."/>
            <person name="Eaton V."/>
            <person name="Seok R."/>
            <person name="Leiner I.M."/>
            <person name="Pamer E.G."/>
        </authorList>
    </citation>
    <scope>NUCLEOTIDE SEQUENCE</scope>
    <source>
        <strain evidence="7">MSK.17.79</strain>
    </source>
</reference>
<evidence type="ECO:0000256" key="5">
    <source>
        <dbReference type="SAM" id="SignalP"/>
    </source>
</evidence>
<dbReference type="InterPro" id="IPR008979">
    <property type="entry name" value="Galactose-bd-like_sf"/>
</dbReference>
<keyword evidence="5" id="KW-0732">Signal</keyword>
<dbReference type="AlphaFoldDB" id="A0AAX0BEN1"/>
<sequence>MKKRVLSAMLVAAMAMTAMPSQTFAEGALDAVQQTGKLSYEGYKEVWHDEFDGDSLNRTDWNVETHEKGWVNNELQEYVDSDENIQVKGGQLIINPVKKVTKTENKDAGNLLKNSDFSEEMEGWTQTIANWGGADGSADASAKTADGSIIYSIKNAGTQDWNVQLKQQNISLQNGHKYKVSFKAKSTATRKFKTGVMSASYEWYGGCEPELEENKEQEISFEFTMTKDTPADFYISLGKYADDKGEYTKDTPASDVTISAIKFVDMNATDGDNNSTKEAVSYTSGRISTQNKQTFTYGRFECRAKVPKGQGYLPAFWLMANDENVYGQWPRCGEIDCMEVMGQETNKAYGTIHYGNPHSESQGTYTIKDGADFSDDFHTFTCDWEPGKITWYVDGVKYHEESDWYSTTVGQGTLTYPAPFDQPFYIILNLAVGGSWVGNPNDETSFENNPYEIDYVRVYQKDSYNEDVKRPPKEVTLRDPDAKGNYINNGDFSAKEDLSDDTDWKFITTLEGEAEASIDNNTMTVNTKKEGTADYSVQLVQADLPFEKGATYQVQFDAYASADREMGVDVKAPDYGYKSYMPHQDVKLTTKKQTYTYEFKMGDASDANGRLEFNMGAKGSTADICISNVSVKRTKKADPNEKEKKTVLANGNYVYNGSFQEGDKHLGYWNISNAENADVTVTPFSDGRRFKVTMSGNEKSAVVMSQEELAFATGTPYKFSFTATSDADNTITANIGGYVYTFDIKAGETKDFAVELPSDAQYVNHNISITLGMQKTTWIDNVSLVENALIKNGSFNDGTTGYTIYVDSSAKASYVVDSLKDNNALAVTIKDTGDQDWKVQIKQENIKLEKGKTYKLKFKAKSSLDRKIRVVMQGQENRDWHVYSNDNIVDLTKDYQTFEDTFTMNEDTDTAAFFSACLGKIGDNQITTQHEVHIDDISLEEVKDDPKDDIKDNPKDNPKDDIKDNPKDDLKQDIKTDIKNEQPKVPAPVIKTSDSDKAKTTQAVKESKTAKAAKTAKTGDNSPILAYVFGAMAGALILGVSFLKKRKKTNN</sequence>
<dbReference type="PANTHER" id="PTHR10963">
    <property type="entry name" value="GLYCOSYL HYDROLASE-RELATED"/>
    <property type="match status" value="1"/>
</dbReference>
<feature type="chain" id="PRO_5043522082" evidence="5">
    <location>
        <begin position="26"/>
        <end position="1051"/>
    </location>
</feature>
<accession>A0AAX0BEN1</accession>
<keyword evidence="4" id="KW-0812">Transmembrane</keyword>
<dbReference type="NCBIfam" id="TIGR01167">
    <property type="entry name" value="LPXTG_anchor"/>
    <property type="match status" value="1"/>
</dbReference>
<dbReference type="InterPro" id="IPR000757">
    <property type="entry name" value="Beta-glucanase-like"/>
</dbReference>
<dbReference type="EMBL" id="JAAILW010000003">
    <property type="protein sequence ID" value="NSC26299.1"/>
    <property type="molecule type" value="Genomic_DNA"/>
</dbReference>
<evidence type="ECO:0000256" key="1">
    <source>
        <dbReference type="ARBA" id="ARBA00006865"/>
    </source>
</evidence>
<reference evidence="7" key="2">
    <citation type="submission" date="2020-02" db="EMBL/GenBank/DDBJ databases">
        <authorList>
            <person name="Littmann E."/>
            <person name="Sorbara M."/>
        </authorList>
    </citation>
    <scope>NUCLEOTIDE SEQUENCE</scope>
    <source>
        <strain evidence="7">MSK.17.79</strain>
    </source>
</reference>
<dbReference type="PANTHER" id="PTHR10963:SF55">
    <property type="entry name" value="GLYCOSIDE HYDROLASE FAMILY 16 PROTEIN"/>
    <property type="match status" value="1"/>
</dbReference>
<dbReference type="InterPro" id="IPR050546">
    <property type="entry name" value="Glycosyl_Hydrlase_16"/>
</dbReference>
<proteinExistence type="inferred from homology"/>
<protein>
    <submittedName>
        <fullName evidence="7">Family 16 glycosylhydrolase</fullName>
    </submittedName>
</protein>
<feature type="compositionally biased region" description="Basic and acidic residues" evidence="3">
    <location>
        <begin position="938"/>
        <end position="982"/>
    </location>
</feature>
<keyword evidence="2" id="KW-0378">Hydrolase</keyword>
<feature type="transmembrane region" description="Helical" evidence="4">
    <location>
        <begin position="1024"/>
        <end position="1043"/>
    </location>
</feature>
<dbReference type="Gene3D" id="2.60.120.260">
    <property type="entry name" value="Galactose-binding domain-like"/>
    <property type="match status" value="4"/>
</dbReference>
<dbReference type="InterPro" id="IPR013320">
    <property type="entry name" value="ConA-like_dom_sf"/>
</dbReference>
<dbReference type="GO" id="GO:0004553">
    <property type="term" value="F:hydrolase activity, hydrolyzing O-glycosyl compounds"/>
    <property type="evidence" value="ECO:0007669"/>
    <property type="project" value="InterPro"/>
</dbReference>
<keyword evidence="4" id="KW-1133">Transmembrane helix</keyword>
<feature type="region of interest" description="Disordered" evidence="3">
    <location>
        <begin position="938"/>
        <end position="1003"/>
    </location>
</feature>
<evidence type="ECO:0000313" key="8">
    <source>
        <dbReference type="Proteomes" id="UP001193670"/>
    </source>
</evidence>
<evidence type="ECO:0000256" key="4">
    <source>
        <dbReference type="SAM" id="Phobius"/>
    </source>
</evidence>
<evidence type="ECO:0000256" key="2">
    <source>
        <dbReference type="ARBA" id="ARBA00022801"/>
    </source>
</evidence>
<dbReference type="Proteomes" id="UP001193670">
    <property type="component" value="Unassembled WGS sequence"/>
</dbReference>
<dbReference type="Gene3D" id="2.60.120.200">
    <property type="match status" value="1"/>
</dbReference>
<dbReference type="SUPFAM" id="SSF49785">
    <property type="entry name" value="Galactose-binding domain-like"/>
    <property type="match status" value="4"/>
</dbReference>
<dbReference type="PROSITE" id="PS51762">
    <property type="entry name" value="GH16_2"/>
    <property type="match status" value="1"/>
</dbReference>
<name>A0AAX0BEN1_9FIRM</name>